<name>A0A833RP13_9POAL</name>
<sequence>MEVQTTPMARSEVDTTRPFRSVKEAVAVFGDRILSTNSSSFKTNTISNSSSFKTNAKNKLDASPEPVPAAAPQTRNMLSCNTDPIPKLDASPKPIHVSSPPPPFFSSPINKPMYSAPSSPPSYTSSVSNSNGEKENENETEAEDLVFNYLRRLELQVIETKKELMALKKRETEMEIALASLNAQLNRTIAKLSEIEASKEEEISMVMGEKQSMVQSNRWEEETVENAGQYEYLPSLASALSLRDFGDEFGLTRKRKVQKMKPIVPLVGDIFSRKKSSKENNSLYSESIYSVLG</sequence>
<dbReference type="AlphaFoldDB" id="A0A833RP13"/>
<keyword evidence="1" id="KW-0175">Coiled coil</keyword>
<evidence type="ECO:0000313" key="4">
    <source>
        <dbReference type="Proteomes" id="UP000623129"/>
    </source>
</evidence>
<feature type="compositionally biased region" description="Low complexity" evidence="2">
    <location>
        <begin position="106"/>
        <end position="131"/>
    </location>
</feature>
<gene>
    <name evidence="3" type="ORF">FCM35_KLT18316</name>
</gene>
<feature type="compositionally biased region" description="Polar residues" evidence="2">
    <location>
        <begin position="38"/>
        <end position="57"/>
    </location>
</feature>
<accession>A0A833RP13</accession>
<dbReference type="Proteomes" id="UP000623129">
    <property type="component" value="Unassembled WGS sequence"/>
</dbReference>
<dbReference type="EMBL" id="SWLB01000006">
    <property type="protein sequence ID" value="KAF3337729.1"/>
    <property type="molecule type" value="Genomic_DNA"/>
</dbReference>
<reference evidence="3" key="1">
    <citation type="submission" date="2020-01" db="EMBL/GenBank/DDBJ databases">
        <title>Genome sequence of Kobresia littledalei, the first chromosome-level genome in the family Cyperaceae.</title>
        <authorList>
            <person name="Qu G."/>
        </authorList>
    </citation>
    <scope>NUCLEOTIDE SEQUENCE</scope>
    <source>
        <strain evidence="3">C.B.Clarke</strain>
        <tissue evidence="3">Leaf</tissue>
    </source>
</reference>
<evidence type="ECO:0000256" key="1">
    <source>
        <dbReference type="SAM" id="Coils"/>
    </source>
</evidence>
<dbReference type="OrthoDB" id="685187at2759"/>
<evidence type="ECO:0000313" key="3">
    <source>
        <dbReference type="EMBL" id="KAF3337729.1"/>
    </source>
</evidence>
<evidence type="ECO:0000256" key="2">
    <source>
        <dbReference type="SAM" id="MobiDB-lite"/>
    </source>
</evidence>
<feature type="region of interest" description="Disordered" evidence="2">
    <location>
        <begin position="38"/>
        <end position="141"/>
    </location>
</feature>
<organism evidence="3 4">
    <name type="scientific">Carex littledalei</name>
    <dbReference type="NCBI Taxonomy" id="544730"/>
    <lineage>
        <taxon>Eukaryota</taxon>
        <taxon>Viridiplantae</taxon>
        <taxon>Streptophyta</taxon>
        <taxon>Embryophyta</taxon>
        <taxon>Tracheophyta</taxon>
        <taxon>Spermatophyta</taxon>
        <taxon>Magnoliopsida</taxon>
        <taxon>Liliopsida</taxon>
        <taxon>Poales</taxon>
        <taxon>Cyperaceae</taxon>
        <taxon>Cyperoideae</taxon>
        <taxon>Cariceae</taxon>
        <taxon>Carex</taxon>
        <taxon>Carex subgen. Euthyceras</taxon>
    </lineage>
</organism>
<protein>
    <submittedName>
        <fullName evidence="3">WEB family protein</fullName>
    </submittedName>
</protein>
<comment type="caution">
    <text evidence="3">The sequence shown here is derived from an EMBL/GenBank/DDBJ whole genome shotgun (WGS) entry which is preliminary data.</text>
</comment>
<feature type="compositionally biased region" description="Polar residues" evidence="2">
    <location>
        <begin position="73"/>
        <end position="82"/>
    </location>
</feature>
<feature type="coiled-coil region" evidence="1">
    <location>
        <begin position="150"/>
        <end position="202"/>
    </location>
</feature>
<keyword evidence="4" id="KW-1185">Reference proteome</keyword>
<proteinExistence type="predicted"/>